<protein>
    <recommendedName>
        <fullName evidence="3">DUF1330 domain-containing protein</fullName>
    </recommendedName>
</protein>
<proteinExistence type="predicted"/>
<keyword evidence="2" id="KW-1185">Reference proteome</keyword>
<evidence type="ECO:0008006" key="3">
    <source>
        <dbReference type="Google" id="ProtNLM"/>
    </source>
</evidence>
<organism evidence="1 2">
    <name type="scientific">Flavivirga amylovorans</name>
    <dbReference type="NCBI Taxonomy" id="870486"/>
    <lineage>
        <taxon>Bacteria</taxon>
        <taxon>Pseudomonadati</taxon>
        <taxon>Bacteroidota</taxon>
        <taxon>Flavobacteriia</taxon>
        <taxon>Flavobacteriales</taxon>
        <taxon>Flavobacteriaceae</taxon>
        <taxon>Flavivirga</taxon>
    </lineage>
</organism>
<evidence type="ECO:0000313" key="2">
    <source>
        <dbReference type="Proteomes" id="UP001176891"/>
    </source>
</evidence>
<accession>A0ABT8X5X2</accession>
<gene>
    <name evidence="1" type="ORF">Q4Q39_18285</name>
</gene>
<reference evidence="1" key="1">
    <citation type="submission" date="2023-07" db="EMBL/GenBank/DDBJ databases">
        <title>Two novel species in the genus Flavivirga.</title>
        <authorList>
            <person name="Kwon K."/>
        </authorList>
    </citation>
    <scope>NUCLEOTIDE SEQUENCE</scope>
    <source>
        <strain evidence="1">KACC 14157</strain>
    </source>
</reference>
<dbReference type="Proteomes" id="UP001176891">
    <property type="component" value="Unassembled WGS sequence"/>
</dbReference>
<dbReference type="RefSeq" id="WP_303284015.1">
    <property type="nucleotide sequence ID" value="NZ_BAABCZ010000003.1"/>
</dbReference>
<dbReference type="SUPFAM" id="SSF54909">
    <property type="entry name" value="Dimeric alpha+beta barrel"/>
    <property type="match status" value="1"/>
</dbReference>
<dbReference type="Gene3D" id="3.30.70.100">
    <property type="match status" value="1"/>
</dbReference>
<dbReference type="EMBL" id="JAUOEM010000007">
    <property type="protein sequence ID" value="MDO5989357.1"/>
    <property type="molecule type" value="Genomic_DNA"/>
</dbReference>
<dbReference type="InterPro" id="IPR011008">
    <property type="entry name" value="Dimeric_a/b-barrel"/>
</dbReference>
<comment type="caution">
    <text evidence="1">The sequence shown here is derived from an EMBL/GenBank/DDBJ whole genome shotgun (WGS) entry which is preliminary data.</text>
</comment>
<name>A0ABT8X5X2_9FLAO</name>
<sequence length="100" mass="11686">MVYLTVLLFVKEGKETIFNEYESLILPIINDYSGTLIYRIRPTQDNFVSSEGELPYEIHVVSFATDQDFANFINDDKRKRFVNLKEDSIKSTFLVKGKRL</sequence>
<evidence type="ECO:0000313" key="1">
    <source>
        <dbReference type="EMBL" id="MDO5989357.1"/>
    </source>
</evidence>